<dbReference type="InterPro" id="IPR010611">
    <property type="entry name" value="3D_dom"/>
</dbReference>
<dbReference type="SUPFAM" id="SSF47090">
    <property type="entry name" value="PGBD-like"/>
    <property type="match status" value="1"/>
</dbReference>
<keyword evidence="6" id="KW-1185">Reference proteome</keyword>
<dbReference type="InterPro" id="IPR036908">
    <property type="entry name" value="RlpA-like_sf"/>
</dbReference>
<dbReference type="OrthoDB" id="9798935at2"/>
<dbReference type="InterPro" id="IPR002477">
    <property type="entry name" value="Peptidoglycan-bd-like"/>
</dbReference>
<dbReference type="InterPro" id="IPR051933">
    <property type="entry name" value="Resuscitation_pf_RpfB"/>
</dbReference>
<evidence type="ECO:0000313" key="5">
    <source>
        <dbReference type="EMBL" id="VBB06308.1"/>
    </source>
</evidence>
<evidence type="ECO:0000259" key="3">
    <source>
        <dbReference type="Pfam" id="PF01471"/>
    </source>
</evidence>
<dbReference type="CDD" id="cd22786">
    <property type="entry name" value="DPBB_YuiC-like"/>
    <property type="match status" value="1"/>
</dbReference>
<dbReference type="Proteomes" id="UP000277811">
    <property type="component" value="Unassembled WGS sequence"/>
</dbReference>
<evidence type="ECO:0000313" key="6">
    <source>
        <dbReference type="Proteomes" id="UP000277811"/>
    </source>
</evidence>
<name>A0A498RB15_9FIRM</name>
<dbReference type="EMBL" id="UPPP01000062">
    <property type="protein sequence ID" value="VBB06308.1"/>
    <property type="molecule type" value="Genomic_DNA"/>
</dbReference>
<keyword evidence="1 2" id="KW-0732">Signal</keyword>
<evidence type="ECO:0000259" key="4">
    <source>
        <dbReference type="Pfam" id="PF06725"/>
    </source>
</evidence>
<proteinExistence type="predicted"/>
<dbReference type="RefSeq" id="WP_122627261.1">
    <property type="nucleotide sequence ID" value="NZ_UPPP01000062.1"/>
</dbReference>
<dbReference type="GO" id="GO:0004553">
    <property type="term" value="F:hydrolase activity, hydrolyzing O-glycosyl compounds"/>
    <property type="evidence" value="ECO:0007669"/>
    <property type="project" value="InterPro"/>
</dbReference>
<dbReference type="Pfam" id="PF01471">
    <property type="entry name" value="PG_binding_1"/>
    <property type="match status" value="1"/>
</dbReference>
<organism evidence="5 6">
    <name type="scientific">Lucifera butyrica</name>
    <dbReference type="NCBI Taxonomy" id="1351585"/>
    <lineage>
        <taxon>Bacteria</taxon>
        <taxon>Bacillati</taxon>
        <taxon>Bacillota</taxon>
        <taxon>Negativicutes</taxon>
        <taxon>Veillonellales</taxon>
        <taxon>Veillonellaceae</taxon>
        <taxon>Lucifera</taxon>
    </lineage>
</organism>
<dbReference type="SUPFAM" id="SSF50685">
    <property type="entry name" value="Barwin-like endoglucanases"/>
    <property type="match status" value="1"/>
</dbReference>
<dbReference type="Pfam" id="PF06725">
    <property type="entry name" value="3D"/>
    <property type="match status" value="1"/>
</dbReference>
<dbReference type="InterPro" id="IPR036366">
    <property type="entry name" value="PGBDSf"/>
</dbReference>
<feature type="chain" id="PRO_5039540916" description="3D domain-containing protein" evidence="2">
    <location>
        <begin position="23"/>
        <end position="193"/>
    </location>
</feature>
<gene>
    <name evidence="5" type="ORF">LUCI_1538</name>
</gene>
<dbReference type="AlphaFoldDB" id="A0A498RB15"/>
<evidence type="ECO:0000256" key="2">
    <source>
        <dbReference type="SAM" id="SignalP"/>
    </source>
</evidence>
<feature type="signal peptide" evidence="2">
    <location>
        <begin position="1"/>
        <end position="22"/>
    </location>
</feature>
<dbReference type="Gene3D" id="1.10.101.10">
    <property type="entry name" value="PGBD-like superfamily/PGBD"/>
    <property type="match status" value="1"/>
</dbReference>
<sequence length="193" mass="20612">MKKVFLLAACIFLLSMSATVYAAAADKPVQFGMRGDEVKTIQKLLADSGFFAGEIDGVFGNLTLRAVQRFQQENGLPPDGTVGKATLAYLERTAQTQPSRYSRALTMTASAYTAQDAGTGAFTYGGHPLRKGLIAVDPSVIPLGTRLYIPGYGYGIADDIGSSITGARIDLAFENRGEALQFGVQRVTVYVLD</sequence>
<dbReference type="GO" id="GO:0019867">
    <property type="term" value="C:outer membrane"/>
    <property type="evidence" value="ECO:0007669"/>
    <property type="project" value="InterPro"/>
</dbReference>
<dbReference type="PANTHER" id="PTHR39160">
    <property type="entry name" value="CELL WALL-BINDING PROTEIN YOCH"/>
    <property type="match status" value="1"/>
</dbReference>
<evidence type="ECO:0008006" key="7">
    <source>
        <dbReference type="Google" id="ProtNLM"/>
    </source>
</evidence>
<evidence type="ECO:0000256" key="1">
    <source>
        <dbReference type="ARBA" id="ARBA00022729"/>
    </source>
</evidence>
<dbReference type="PANTHER" id="PTHR39160:SF4">
    <property type="entry name" value="RESUSCITATION-PROMOTING FACTOR RPFB"/>
    <property type="match status" value="1"/>
</dbReference>
<feature type="domain" description="3D" evidence="4">
    <location>
        <begin position="134"/>
        <end position="192"/>
    </location>
</feature>
<feature type="domain" description="Peptidoglycan binding-like" evidence="3">
    <location>
        <begin position="34"/>
        <end position="89"/>
    </location>
</feature>
<dbReference type="InterPro" id="IPR036365">
    <property type="entry name" value="PGBD-like_sf"/>
</dbReference>
<protein>
    <recommendedName>
        <fullName evidence="7">3D domain-containing protein</fullName>
    </recommendedName>
</protein>
<accession>A0A498RB15</accession>
<reference evidence="5 6" key="1">
    <citation type="submission" date="2018-06" db="EMBL/GenBank/DDBJ databases">
        <authorList>
            <person name="Strepis N."/>
        </authorList>
    </citation>
    <scope>NUCLEOTIDE SEQUENCE [LARGE SCALE GENOMIC DNA]</scope>
    <source>
        <strain evidence="5">LUCI</strain>
    </source>
</reference>
<dbReference type="GO" id="GO:0009254">
    <property type="term" value="P:peptidoglycan turnover"/>
    <property type="evidence" value="ECO:0007669"/>
    <property type="project" value="InterPro"/>
</dbReference>